<evidence type="ECO:0000256" key="1">
    <source>
        <dbReference type="ARBA" id="ARBA00023242"/>
    </source>
</evidence>
<evidence type="ECO:0000256" key="2">
    <source>
        <dbReference type="ARBA" id="ARBA00037286"/>
    </source>
</evidence>
<evidence type="ECO:0000256" key="3">
    <source>
        <dbReference type="ARBA" id="ARBA00038697"/>
    </source>
</evidence>
<dbReference type="InterPro" id="IPR003309">
    <property type="entry name" value="SCAN_dom"/>
</dbReference>
<evidence type="ECO:0000256" key="4">
    <source>
        <dbReference type="ARBA" id="ARBA00040892"/>
    </source>
</evidence>
<feature type="compositionally biased region" description="Basic and acidic residues" evidence="6">
    <location>
        <begin position="232"/>
        <end position="243"/>
    </location>
</feature>
<evidence type="ECO:0000313" key="9">
    <source>
        <dbReference type="Proteomes" id="UP000551758"/>
    </source>
</evidence>
<organism evidence="8 9">
    <name type="scientific">Diceros bicornis minor</name>
    <name type="common">South-central black rhinoceros</name>
    <dbReference type="NCBI Taxonomy" id="77932"/>
    <lineage>
        <taxon>Eukaryota</taxon>
        <taxon>Metazoa</taxon>
        <taxon>Chordata</taxon>
        <taxon>Craniata</taxon>
        <taxon>Vertebrata</taxon>
        <taxon>Euteleostomi</taxon>
        <taxon>Mammalia</taxon>
        <taxon>Eutheria</taxon>
        <taxon>Laurasiatheria</taxon>
        <taxon>Perissodactyla</taxon>
        <taxon>Rhinocerotidae</taxon>
        <taxon>Diceros</taxon>
    </lineage>
</organism>
<keyword evidence="9" id="KW-1185">Reference proteome</keyword>
<evidence type="ECO:0000259" key="7">
    <source>
        <dbReference type="PROSITE" id="PS50804"/>
    </source>
</evidence>
<comment type="function">
    <text evidence="2">May regulate transcriptional activity.</text>
</comment>
<dbReference type="Proteomes" id="UP000551758">
    <property type="component" value="Unassembled WGS sequence"/>
</dbReference>
<comment type="caution">
    <text evidence="8">The sequence shown here is derived from an EMBL/GenBank/DDBJ whole genome shotgun (WGS) entry which is preliminary data.</text>
</comment>
<evidence type="ECO:0000256" key="5">
    <source>
        <dbReference type="PROSITE-ProRule" id="PRU00187"/>
    </source>
</evidence>
<dbReference type="SUPFAM" id="SSF47353">
    <property type="entry name" value="Retrovirus capsid dimerization domain-like"/>
    <property type="match status" value="1"/>
</dbReference>
<dbReference type="Gene3D" id="1.10.4020.10">
    <property type="entry name" value="DNA breaking-rejoining enzymes"/>
    <property type="match status" value="1"/>
</dbReference>
<reference evidence="8 9" key="1">
    <citation type="journal article" date="2020" name="Mol. Biol. Evol.">
        <title>Interspecific Gene Flow and the Evolution of Specialization in Black and White Rhinoceros.</title>
        <authorList>
            <person name="Moodley Y."/>
            <person name="Westbury M.V."/>
            <person name="Russo I.M."/>
            <person name="Gopalakrishnan S."/>
            <person name="Rakotoarivelo A."/>
            <person name="Olsen R.A."/>
            <person name="Prost S."/>
            <person name="Tunstall T."/>
            <person name="Ryder O.A."/>
            <person name="Dalen L."/>
            <person name="Bruford M.W."/>
        </authorList>
    </citation>
    <scope>NUCLEOTIDE SEQUENCE [LARGE SCALE GENOMIC DNA]</scope>
    <source>
        <strain evidence="8">SBR-YM</strain>
        <tissue evidence="8">Skin</tissue>
    </source>
</reference>
<dbReference type="CDD" id="cd07936">
    <property type="entry name" value="SCAN"/>
    <property type="match status" value="1"/>
</dbReference>
<dbReference type="PANTHER" id="PTHR45935:SF10">
    <property type="entry name" value="SCAN DOMAIN-CONTAINING 1"/>
    <property type="match status" value="1"/>
</dbReference>
<proteinExistence type="predicted"/>
<dbReference type="Pfam" id="PF02023">
    <property type="entry name" value="SCAN"/>
    <property type="match status" value="1"/>
</dbReference>
<gene>
    <name evidence="8" type="ORF">HPG69_007299</name>
</gene>
<feature type="non-terminal residue" evidence="8">
    <location>
        <position position="1"/>
    </location>
</feature>
<dbReference type="GO" id="GO:0005634">
    <property type="term" value="C:nucleus"/>
    <property type="evidence" value="ECO:0007669"/>
    <property type="project" value="UniProtKB-SubCell"/>
</dbReference>
<protein>
    <recommendedName>
        <fullName evidence="4">SCAN domain-containing protein 1</fullName>
    </recommendedName>
</protein>
<sequence>MAMDQTFSRGRGKSQDSPWGLELPPSLPSQGTLTEKRDCSSEAWHVSFRAFTSSEESDPVKDLRRLYGLCRLWLRPDLHTKEQILDKLVMEQFMISMPQELQVLVKESGVESCKDLENMLRNSVKPKKWTVVSLQGQKFLVQNSDAQMAEAEVSDTDDVRGLSRKPQTSVSEIYPENSQKVSQELGNPPGINEISRAQGQKVLLPETALEVGELEGLRPKQNLENDLTEDKEETKVHKSKEPQLLEGPDLLPIAFPSREMVGGYDEQVVNGWFAEPPGVK</sequence>
<feature type="region of interest" description="Disordered" evidence="6">
    <location>
        <begin position="220"/>
        <end position="250"/>
    </location>
</feature>
<keyword evidence="1 5" id="KW-0539">Nucleus</keyword>
<evidence type="ECO:0000313" key="8">
    <source>
        <dbReference type="EMBL" id="KAF5929544.1"/>
    </source>
</evidence>
<feature type="domain" description="SCAN box" evidence="7">
    <location>
        <begin position="48"/>
        <end position="122"/>
    </location>
</feature>
<dbReference type="EMBL" id="JACDTQ010000092">
    <property type="protein sequence ID" value="KAF5929544.1"/>
    <property type="molecule type" value="Genomic_DNA"/>
</dbReference>
<dbReference type="FunFam" id="1.10.4020.10:FF:000004">
    <property type="entry name" value="Zinc finger and SCAN domain containing 4"/>
    <property type="match status" value="1"/>
</dbReference>
<comment type="subunit">
    <text evidence="3">Interacts with ZNF202.</text>
</comment>
<evidence type="ECO:0000256" key="6">
    <source>
        <dbReference type="SAM" id="MobiDB-lite"/>
    </source>
</evidence>
<comment type="subcellular location">
    <subcellularLocation>
        <location evidence="5">Nucleus</location>
    </subcellularLocation>
</comment>
<dbReference type="PANTHER" id="PTHR45935">
    <property type="entry name" value="PROTEIN ZBED8-RELATED"/>
    <property type="match status" value="1"/>
</dbReference>
<accession>A0A7J7FPS6</accession>
<dbReference type="InterPro" id="IPR038269">
    <property type="entry name" value="SCAN_sf"/>
</dbReference>
<dbReference type="PROSITE" id="PS50804">
    <property type="entry name" value="SCAN_BOX"/>
    <property type="match status" value="1"/>
</dbReference>
<name>A0A7J7FPS6_DICBM</name>
<dbReference type="SMART" id="SM00431">
    <property type="entry name" value="SCAN"/>
    <property type="match status" value="1"/>
</dbReference>
<dbReference type="InterPro" id="IPR050916">
    <property type="entry name" value="SCAN-C2H2_zinc_finger"/>
</dbReference>
<feature type="region of interest" description="Disordered" evidence="6">
    <location>
        <begin position="1"/>
        <end position="34"/>
    </location>
</feature>
<dbReference type="AlphaFoldDB" id="A0A7J7FPS6"/>